<comment type="caution">
    <text evidence="2">The sequence shown here is derived from an EMBL/GenBank/DDBJ whole genome shotgun (WGS) entry which is preliminary data.</text>
</comment>
<name>A0A4V3FNX0_9BACT</name>
<dbReference type="Proteomes" id="UP000295757">
    <property type="component" value="Unassembled WGS sequence"/>
</dbReference>
<dbReference type="RefSeq" id="WP_134110097.1">
    <property type="nucleotide sequence ID" value="NZ_SOCN01000001.1"/>
</dbReference>
<proteinExistence type="predicted"/>
<feature type="transmembrane region" description="Helical" evidence="1">
    <location>
        <begin position="195"/>
        <end position="215"/>
    </location>
</feature>
<feature type="transmembrane region" description="Helical" evidence="1">
    <location>
        <begin position="99"/>
        <end position="117"/>
    </location>
</feature>
<accession>A0A4V3FNX0</accession>
<evidence type="ECO:0000256" key="1">
    <source>
        <dbReference type="SAM" id="Phobius"/>
    </source>
</evidence>
<feature type="transmembrane region" description="Helical" evidence="1">
    <location>
        <begin position="271"/>
        <end position="296"/>
    </location>
</feature>
<keyword evidence="1" id="KW-1133">Transmembrane helix</keyword>
<sequence length="324" mass="38148">MKKTLKKFLHTYQEFNKKDWATFLIGFFLIMVYLCIIMWDWSDKSFSTWQVFNKIYKDDPDFFEKINQMANSVSSHDEKSAIYRATLPNAVLILWGGTSYWFTFICNVLMAISILLFPFFKESKKAQKFYFAGIVYIIIVVLVFWFGWLTDKTIGGNFSRNDFYRTLVWHAIAPFFGIITLIWERKRIRISTQVIWSYSIFPICYLIFLLLIYIFGYKFKNFTSADFLPNSENQNHPNVIPNEFNTELDRGIAIYSIISFWNPLGYTGDNFYLKSVLIIIIVLSSFLTAPTIGFILRKVLRILQPGQKKLPPLRFSAQKKTKKS</sequence>
<feature type="transmembrane region" description="Helical" evidence="1">
    <location>
        <begin position="167"/>
        <end position="183"/>
    </location>
</feature>
<dbReference type="EMBL" id="SOCN01000001">
    <property type="protein sequence ID" value="TDV24140.1"/>
    <property type="molecule type" value="Genomic_DNA"/>
</dbReference>
<protein>
    <submittedName>
        <fullName evidence="2">Uncharacterized protein</fullName>
    </submittedName>
</protein>
<feature type="transmembrane region" description="Helical" evidence="1">
    <location>
        <begin position="20"/>
        <end position="39"/>
    </location>
</feature>
<dbReference type="NCBIfam" id="NF046009">
    <property type="entry name" value="MAGa3780_fam"/>
    <property type="match status" value="1"/>
</dbReference>
<organism evidence="2 3">
    <name type="scientific">Mycoplasmopsis mustelae</name>
    <dbReference type="NCBI Taxonomy" id="171289"/>
    <lineage>
        <taxon>Bacteria</taxon>
        <taxon>Bacillati</taxon>
        <taxon>Mycoplasmatota</taxon>
        <taxon>Mycoplasmoidales</taxon>
        <taxon>Metamycoplasmataceae</taxon>
        <taxon>Mycoplasmopsis</taxon>
    </lineage>
</organism>
<feature type="transmembrane region" description="Helical" evidence="1">
    <location>
        <begin position="129"/>
        <end position="147"/>
    </location>
</feature>
<evidence type="ECO:0000313" key="3">
    <source>
        <dbReference type="Proteomes" id="UP000295757"/>
    </source>
</evidence>
<gene>
    <name evidence="2" type="ORF">BCF59_0087</name>
</gene>
<reference evidence="2 3" key="1">
    <citation type="submission" date="2019-03" db="EMBL/GenBank/DDBJ databases">
        <title>Genomic Encyclopedia of Archaeal and Bacterial Type Strains, Phase II (KMG-II): from individual species to whole genera.</title>
        <authorList>
            <person name="Goeker M."/>
        </authorList>
    </citation>
    <scope>NUCLEOTIDE SEQUENCE [LARGE SCALE GENOMIC DNA]</scope>
    <source>
        <strain evidence="2 3">ATCC 35214</strain>
    </source>
</reference>
<dbReference type="OrthoDB" id="397498at2"/>
<keyword evidence="1" id="KW-0472">Membrane</keyword>
<dbReference type="AlphaFoldDB" id="A0A4V3FNX0"/>
<keyword evidence="3" id="KW-1185">Reference proteome</keyword>
<keyword evidence="1" id="KW-0812">Transmembrane</keyword>
<evidence type="ECO:0000313" key="2">
    <source>
        <dbReference type="EMBL" id="TDV24140.1"/>
    </source>
</evidence>